<evidence type="ECO:0000313" key="2">
    <source>
        <dbReference type="Proteomes" id="UP000177107"/>
    </source>
</evidence>
<dbReference type="EMBL" id="MFLM01000021">
    <property type="protein sequence ID" value="OGG67831.1"/>
    <property type="molecule type" value="Genomic_DNA"/>
</dbReference>
<gene>
    <name evidence="1" type="ORF">A3C95_02030</name>
</gene>
<dbReference type="AlphaFoldDB" id="A0A1F6E2E6"/>
<comment type="caution">
    <text evidence="1">The sequence shown here is derived from an EMBL/GenBank/DDBJ whole genome shotgun (WGS) entry which is preliminary data.</text>
</comment>
<name>A0A1F6E2E6_9BACT</name>
<accession>A0A1F6E2E6</accession>
<sequence length="146" mass="16208">MNAADWPPGVARPFVSLTFVAECFAIERTTSSSAYSTFVFARRRFKVSCTFVPAGVEKTLTRIWRSSFFSRRENSETTPAFSAMTEGASDLNLTIMRPSPAASAKTTPAKKTQEIIAVKSPHRTILCIRYIVSKILQSCAMSFLRP</sequence>
<reference evidence="1 2" key="1">
    <citation type="journal article" date="2016" name="Nat. Commun.">
        <title>Thousands of microbial genomes shed light on interconnected biogeochemical processes in an aquifer system.</title>
        <authorList>
            <person name="Anantharaman K."/>
            <person name="Brown C.T."/>
            <person name="Hug L.A."/>
            <person name="Sharon I."/>
            <person name="Castelle C.J."/>
            <person name="Probst A.J."/>
            <person name="Thomas B.C."/>
            <person name="Singh A."/>
            <person name="Wilkins M.J."/>
            <person name="Karaoz U."/>
            <person name="Brodie E.L."/>
            <person name="Williams K.H."/>
            <person name="Hubbard S.S."/>
            <person name="Banfield J.F."/>
        </authorList>
    </citation>
    <scope>NUCLEOTIDE SEQUENCE [LARGE SCALE GENOMIC DNA]</scope>
</reference>
<evidence type="ECO:0000313" key="1">
    <source>
        <dbReference type="EMBL" id="OGG67831.1"/>
    </source>
</evidence>
<proteinExistence type="predicted"/>
<organism evidence="1 2">
    <name type="scientific">Candidatus Kaiserbacteria bacterium RIFCSPHIGHO2_02_FULL_56_30</name>
    <dbReference type="NCBI Taxonomy" id="1798499"/>
    <lineage>
        <taxon>Bacteria</taxon>
        <taxon>Candidatus Kaiseribacteriota</taxon>
    </lineage>
</organism>
<dbReference type="Proteomes" id="UP000177107">
    <property type="component" value="Unassembled WGS sequence"/>
</dbReference>
<protein>
    <submittedName>
        <fullName evidence="1">Uncharacterized protein</fullName>
    </submittedName>
</protein>